<gene>
    <name evidence="3" type="ORF">Tci_040249</name>
</gene>
<dbReference type="EMBL" id="BKCJ010005718">
    <property type="protein sequence ID" value="GEU68271.1"/>
    <property type="molecule type" value="Genomic_DNA"/>
</dbReference>
<accession>A0A6L2M2N2</accession>
<organism evidence="3">
    <name type="scientific">Tanacetum cinerariifolium</name>
    <name type="common">Dalmatian daisy</name>
    <name type="synonym">Chrysanthemum cinerariifolium</name>
    <dbReference type="NCBI Taxonomy" id="118510"/>
    <lineage>
        <taxon>Eukaryota</taxon>
        <taxon>Viridiplantae</taxon>
        <taxon>Streptophyta</taxon>
        <taxon>Embryophyta</taxon>
        <taxon>Tracheophyta</taxon>
        <taxon>Spermatophyta</taxon>
        <taxon>Magnoliopsida</taxon>
        <taxon>eudicotyledons</taxon>
        <taxon>Gunneridae</taxon>
        <taxon>Pentapetalae</taxon>
        <taxon>asterids</taxon>
        <taxon>campanulids</taxon>
        <taxon>Asterales</taxon>
        <taxon>Asteraceae</taxon>
        <taxon>Asteroideae</taxon>
        <taxon>Anthemideae</taxon>
        <taxon>Anthemidinae</taxon>
        <taxon>Tanacetum</taxon>
    </lineage>
</organism>
<dbReference type="AlphaFoldDB" id="A0A6L2M2N2"/>
<name>A0A6L2M2N2_TANCI</name>
<reference evidence="3" key="1">
    <citation type="journal article" date="2019" name="Sci. Rep.">
        <title>Draft genome of Tanacetum cinerariifolium, the natural source of mosquito coil.</title>
        <authorList>
            <person name="Yamashiro T."/>
            <person name="Shiraishi A."/>
            <person name="Satake H."/>
            <person name="Nakayama K."/>
        </authorList>
    </citation>
    <scope>NUCLEOTIDE SEQUENCE</scope>
</reference>
<dbReference type="Pfam" id="PF13976">
    <property type="entry name" value="gag_pre-integrs"/>
    <property type="match status" value="1"/>
</dbReference>
<evidence type="ECO:0000259" key="2">
    <source>
        <dbReference type="Pfam" id="PF13976"/>
    </source>
</evidence>
<dbReference type="InterPro" id="IPR025724">
    <property type="entry name" value="GAG-pre-integrase_dom"/>
</dbReference>
<proteinExistence type="predicted"/>
<comment type="caution">
    <text evidence="3">The sequence shown here is derived from an EMBL/GenBank/DDBJ whole genome shotgun (WGS) entry which is preliminary data.</text>
</comment>
<protein>
    <submittedName>
        <fullName evidence="3">Retrovirus-related Pol polyprotein from transposon TNT 1-94</fullName>
    </submittedName>
</protein>
<sequence length="173" mass="19692">MIGQHDKLVNFVSKFIGTVRFGNDHFEAIMGYGDFQIGKNGLGHNLFYVGQFCDSDLEVAFRKHTYFVRNLKGVDLLSRSRGSNLYTISVEEMMKPSLICLLSKVLKTKSLLWHCRLSYLNFDTINQLAKQGLVKGLPKFKYAKDHLCSTCQMGKSKKESHKPKPEASTNHKL</sequence>
<feature type="region of interest" description="Disordered" evidence="1">
    <location>
        <begin position="154"/>
        <end position="173"/>
    </location>
</feature>
<evidence type="ECO:0000313" key="3">
    <source>
        <dbReference type="EMBL" id="GEU68271.1"/>
    </source>
</evidence>
<feature type="domain" description="GAG-pre-integrase" evidence="2">
    <location>
        <begin position="84"/>
        <end position="156"/>
    </location>
</feature>
<evidence type="ECO:0000256" key="1">
    <source>
        <dbReference type="SAM" id="MobiDB-lite"/>
    </source>
</evidence>